<keyword evidence="2" id="KW-0808">Transferase</keyword>
<name>F8UH65_9ZZZZ</name>
<feature type="domain" description="N-acetyltransferase" evidence="1">
    <location>
        <begin position="1"/>
        <end position="120"/>
    </location>
</feature>
<dbReference type="PANTHER" id="PTHR43792">
    <property type="entry name" value="GNAT FAMILY, PUTATIVE (AFU_ORTHOLOGUE AFUA_3G00765)-RELATED-RELATED"/>
    <property type="match status" value="1"/>
</dbReference>
<dbReference type="PANTHER" id="PTHR43792:SF1">
    <property type="entry name" value="N-ACETYLTRANSFERASE DOMAIN-CONTAINING PROTEIN"/>
    <property type="match status" value="1"/>
</dbReference>
<evidence type="ECO:0000259" key="1">
    <source>
        <dbReference type="PROSITE" id="PS51186"/>
    </source>
</evidence>
<dbReference type="InterPro" id="IPR051531">
    <property type="entry name" value="N-acetyltransferase"/>
</dbReference>
<dbReference type="AlphaFoldDB" id="F8UH65"/>
<evidence type="ECO:0000313" key="2">
    <source>
        <dbReference type="EMBL" id="AEI30372.1"/>
    </source>
</evidence>
<dbReference type="GO" id="GO:0016747">
    <property type="term" value="F:acyltransferase activity, transferring groups other than amino-acyl groups"/>
    <property type="evidence" value="ECO:0007669"/>
    <property type="project" value="InterPro"/>
</dbReference>
<organism evidence="2">
    <name type="scientific">uncultured microorganism</name>
    <dbReference type="NCBI Taxonomy" id="358574"/>
    <lineage>
        <taxon>unclassified sequences</taxon>
        <taxon>environmental samples</taxon>
    </lineage>
</organism>
<accession>F8UH65</accession>
<protein>
    <submittedName>
        <fullName evidence="2">Acetyltransferase GNAT family</fullName>
    </submittedName>
</protein>
<dbReference type="InterPro" id="IPR000182">
    <property type="entry name" value="GNAT_dom"/>
</dbReference>
<feature type="non-terminal residue" evidence="2">
    <location>
        <position position="1"/>
    </location>
</feature>
<dbReference type="InterPro" id="IPR016181">
    <property type="entry name" value="Acyl_CoA_acyltransferase"/>
</dbReference>
<dbReference type="PROSITE" id="PS51186">
    <property type="entry name" value="GNAT"/>
    <property type="match status" value="1"/>
</dbReference>
<dbReference type="Gene3D" id="3.40.630.30">
    <property type="match status" value="1"/>
</dbReference>
<reference evidence="2" key="1">
    <citation type="submission" date="2011-04" db="EMBL/GenBank/DDBJ databases">
        <title>Taxonomic and functional metagenomic profiling of the microbial community in the anoxic sediment of a brackish shallow lake (Laguna de Carrizo Central Spain).</title>
        <authorList>
            <consortium name="CONSOLIDER consortium CSD2007-00005"/>
            <person name="Guazzaroni M.-E."/>
            <person name="Richter M."/>
            <person name="Garcia-Salamanca A."/>
            <person name="Yarza P."/>
            <person name="Ferrer M."/>
        </authorList>
    </citation>
    <scope>NUCLEOTIDE SEQUENCE</scope>
</reference>
<proteinExistence type="predicted"/>
<dbReference type="Pfam" id="PF13302">
    <property type="entry name" value="Acetyltransf_3"/>
    <property type="match status" value="1"/>
</dbReference>
<gene>
    <name evidence="2" type="ORF">LDC_03518</name>
</gene>
<dbReference type="SUPFAM" id="SSF55729">
    <property type="entry name" value="Acyl-CoA N-acyltransferases (Nat)"/>
    <property type="match status" value="1"/>
</dbReference>
<dbReference type="EMBL" id="JF805079">
    <property type="protein sequence ID" value="AEI30372.1"/>
    <property type="molecule type" value="Genomic_DNA"/>
</dbReference>
<sequence>SHLKSNAFDTAGTWFQFAIRLRESGELIGDFGTHFSANDSCQVEIGFTVSRPHQGKGYGTEAVTGVLDYLFGPLHKHRVFASVDPRNEPSVALLKRVGMRQEAHFRKSLWFKGDWADDLVFGILESEWSSR</sequence>